<accession>A0ABV9SKN0</accession>
<protein>
    <submittedName>
        <fullName evidence="2">Uncharacterized protein</fullName>
    </submittedName>
</protein>
<dbReference type="Proteomes" id="UP001595858">
    <property type="component" value="Unassembled WGS sequence"/>
</dbReference>
<keyword evidence="3" id="KW-1185">Reference proteome</keyword>
<name>A0ABV9SKN0_9ACTN</name>
<reference evidence="3" key="1">
    <citation type="journal article" date="2019" name="Int. J. Syst. Evol. Microbiol.">
        <title>The Global Catalogue of Microorganisms (GCM) 10K type strain sequencing project: providing services to taxonomists for standard genome sequencing and annotation.</title>
        <authorList>
            <consortium name="The Broad Institute Genomics Platform"/>
            <consortium name="The Broad Institute Genome Sequencing Center for Infectious Disease"/>
            <person name="Wu L."/>
            <person name="Ma J."/>
        </authorList>
    </citation>
    <scope>NUCLEOTIDE SEQUENCE [LARGE SCALE GENOMIC DNA]</scope>
    <source>
        <strain evidence="3">CGMCC 4.7304</strain>
    </source>
</reference>
<proteinExistence type="predicted"/>
<dbReference type="EMBL" id="JBHSIY010000010">
    <property type="protein sequence ID" value="MFC4867666.1"/>
    <property type="molecule type" value="Genomic_DNA"/>
</dbReference>
<evidence type="ECO:0000313" key="3">
    <source>
        <dbReference type="Proteomes" id="UP001595858"/>
    </source>
</evidence>
<feature type="region of interest" description="Disordered" evidence="1">
    <location>
        <begin position="1"/>
        <end position="21"/>
    </location>
</feature>
<organism evidence="2 3">
    <name type="scientific">Streptomonospora arabica</name>
    <dbReference type="NCBI Taxonomy" id="412417"/>
    <lineage>
        <taxon>Bacteria</taxon>
        <taxon>Bacillati</taxon>
        <taxon>Actinomycetota</taxon>
        <taxon>Actinomycetes</taxon>
        <taxon>Streptosporangiales</taxon>
        <taxon>Nocardiopsidaceae</taxon>
        <taxon>Streptomonospora</taxon>
    </lineage>
</organism>
<gene>
    <name evidence="2" type="ORF">ACFPCZ_13595</name>
</gene>
<dbReference type="RefSeq" id="WP_344142062.1">
    <property type="nucleotide sequence ID" value="NZ_BAAAQI010000004.1"/>
</dbReference>
<feature type="compositionally biased region" description="Basic and acidic residues" evidence="1">
    <location>
        <begin position="1"/>
        <end position="12"/>
    </location>
</feature>
<comment type="caution">
    <text evidence="2">The sequence shown here is derived from an EMBL/GenBank/DDBJ whole genome shotgun (WGS) entry which is preliminary data.</text>
</comment>
<sequence length="430" mass="45267">MVDGGRTERPEASGRWGDTGPLAPLTWPVERRALAMVHSWQAGDRLADIAPAVVEGDPRVQVVYSATGGSPFSASGAEYARRLDAAVLPWERARTHRYDLAIAAHLDDFTDVRAPALVVAHGVGLSKLVPRKPGYGPPARRPIGGAVAGALVRYGRVGPAVIGIAHERQRAIVARESPDAARVCRVVGDPTWDRMSASLPLRRAYRRALGVGGHQRLIVLSSTWGRSGLAGRCPELLTRLPAELGGDCVAAAVLHPAIWWTHGRRQVAAWLAEARRSGLRLLAPGAAWQAALVAADVVIGDHGAVTAYGAALGAPTLLAAGEPADIVPGSQVAEVYRRARPFRPDEGARRQVDRAIRDHDPGHGAEIAGLLTSAPGRSAELLRSCSYSLMDCAEPPHPPAVHRLPAPQVLVYGPAALDAQGGGAPGERAA</sequence>
<evidence type="ECO:0000256" key="1">
    <source>
        <dbReference type="SAM" id="MobiDB-lite"/>
    </source>
</evidence>
<evidence type="ECO:0000313" key="2">
    <source>
        <dbReference type="EMBL" id="MFC4867666.1"/>
    </source>
</evidence>